<dbReference type="AlphaFoldDB" id="A0A9P5ZR45"/>
<feature type="non-terminal residue" evidence="1">
    <location>
        <position position="1"/>
    </location>
</feature>
<evidence type="ECO:0000313" key="2">
    <source>
        <dbReference type="Proteomes" id="UP000807025"/>
    </source>
</evidence>
<sequence length="282" mass="31784">PLVDCAGRVFAVLTGRPRDKSFDRNCETAYDSMSSELRNFKLKESERAHRRGDFPAFAVGVSYGNGQMEPSRLAAGENGPNAEALNRLLASQPIQRLAAYGDSAFQLWAPKLHSYYHDHVEQMYQALPSLRRNFSRSVFPCATFNFGLNACCFKHRDTQNLAFGWCSITALGRFDHTKGGHLVLWDAKLIVEFPPHSTILIPSSTVLHSNIEVRSSEERASVTQYCSGGIFRWVSNRFQTQAKFRRTDFKAYNQIVAERREGWIKGLAMYSTLNELTAGLST</sequence>
<comment type="caution">
    <text evidence="1">The sequence shown here is derived from an EMBL/GenBank/DDBJ whole genome shotgun (WGS) entry which is preliminary data.</text>
</comment>
<gene>
    <name evidence="1" type="ORF">BDN71DRAFT_1398056</name>
</gene>
<keyword evidence="2" id="KW-1185">Reference proteome</keyword>
<dbReference type="EMBL" id="MU154615">
    <property type="protein sequence ID" value="KAF9491638.1"/>
    <property type="molecule type" value="Genomic_DNA"/>
</dbReference>
<dbReference type="OrthoDB" id="3020801at2759"/>
<reference evidence="1" key="1">
    <citation type="submission" date="2020-11" db="EMBL/GenBank/DDBJ databases">
        <authorList>
            <consortium name="DOE Joint Genome Institute"/>
            <person name="Ahrendt S."/>
            <person name="Riley R."/>
            <person name="Andreopoulos W."/>
            <person name="Labutti K."/>
            <person name="Pangilinan J."/>
            <person name="Ruiz-Duenas F.J."/>
            <person name="Barrasa J.M."/>
            <person name="Sanchez-Garcia M."/>
            <person name="Camarero S."/>
            <person name="Miyauchi S."/>
            <person name="Serrano A."/>
            <person name="Linde D."/>
            <person name="Babiker R."/>
            <person name="Drula E."/>
            <person name="Ayuso-Fernandez I."/>
            <person name="Pacheco R."/>
            <person name="Padilla G."/>
            <person name="Ferreira P."/>
            <person name="Barriuso J."/>
            <person name="Kellner H."/>
            <person name="Castanera R."/>
            <person name="Alfaro M."/>
            <person name="Ramirez L."/>
            <person name="Pisabarro A.G."/>
            <person name="Kuo A."/>
            <person name="Tritt A."/>
            <person name="Lipzen A."/>
            <person name="He G."/>
            <person name="Yan M."/>
            <person name="Ng V."/>
            <person name="Cullen D."/>
            <person name="Martin F."/>
            <person name="Rosso M.-N."/>
            <person name="Henrissat B."/>
            <person name="Hibbett D."/>
            <person name="Martinez A.T."/>
            <person name="Grigoriev I.V."/>
        </authorList>
    </citation>
    <scope>NUCLEOTIDE SEQUENCE</scope>
    <source>
        <strain evidence="1">ATCC 90797</strain>
    </source>
</reference>
<protein>
    <submittedName>
        <fullName evidence="1">Uncharacterized protein</fullName>
    </submittedName>
</protein>
<accession>A0A9P5ZR45</accession>
<dbReference type="Gene3D" id="3.60.130.30">
    <property type="match status" value="1"/>
</dbReference>
<dbReference type="Proteomes" id="UP000807025">
    <property type="component" value="Unassembled WGS sequence"/>
</dbReference>
<organism evidence="1 2">
    <name type="scientific">Pleurotus eryngii</name>
    <name type="common">Boletus of the steppes</name>
    <dbReference type="NCBI Taxonomy" id="5323"/>
    <lineage>
        <taxon>Eukaryota</taxon>
        <taxon>Fungi</taxon>
        <taxon>Dikarya</taxon>
        <taxon>Basidiomycota</taxon>
        <taxon>Agaricomycotina</taxon>
        <taxon>Agaricomycetes</taxon>
        <taxon>Agaricomycetidae</taxon>
        <taxon>Agaricales</taxon>
        <taxon>Pleurotineae</taxon>
        <taxon>Pleurotaceae</taxon>
        <taxon>Pleurotus</taxon>
    </lineage>
</organism>
<proteinExistence type="predicted"/>
<name>A0A9P5ZR45_PLEER</name>
<evidence type="ECO:0000313" key="1">
    <source>
        <dbReference type="EMBL" id="KAF9491638.1"/>
    </source>
</evidence>